<dbReference type="Pfam" id="PF01425">
    <property type="entry name" value="Amidase"/>
    <property type="match status" value="1"/>
</dbReference>
<evidence type="ECO:0000256" key="5">
    <source>
        <dbReference type="PIRSR" id="PIRSR001221-1"/>
    </source>
</evidence>
<evidence type="ECO:0000256" key="3">
    <source>
        <dbReference type="ARBA" id="ARBA00012922"/>
    </source>
</evidence>
<feature type="active site" description="Charge relay system" evidence="5">
    <location>
        <position position="216"/>
    </location>
</feature>
<gene>
    <name evidence="9" type="ORF">LTR84_007294</name>
</gene>
<evidence type="ECO:0000256" key="1">
    <source>
        <dbReference type="ARBA" id="ARBA00001311"/>
    </source>
</evidence>
<proteinExistence type="inferred from homology"/>
<evidence type="ECO:0000256" key="7">
    <source>
        <dbReference type="SAM" id="MobiDB-lite"/>
    </source>
</evidence>
<dbReference type="EMBL" id="JAVRRD010000028">
    <property type="protein sequence ID" value="KAK5046940.1"/>
    <property type="molecule type" value="Genomic_DNA"/>
</dbReference>
<feature type="binding site" evidence="6">
    <location>
        <position position="190"/>
    </location>
    <ligand>
        <name>substrate</name>
    </ligand>
</feature>
<feature type="binding site" evidence="6">
    <location>
        <position position="216"/>
    </location>
    <ligand>
        <name>substrate</name>
    </ligand>
</feature>
<dbReference type="GO" id="GO:0004040">
    <property type="term" value="F:amidase activity"/>
    <property type="evidence" value="ECO:0007669"/>
    <property type="project" value="UniProtKB-EC"/>
</dbReference>
<keyword evidence="4" id="KW-0378">Hydrolase</keyword>
<evidence type="ECO:0000313" key="9">
    <source>
        <dbReference type="EMBL" id="KAK5046940.1"/>
    </source>
</evidence>
<feature type="active site" description="Charge relay system" evidence="5">
    <location>
        <position position="141"/>
    </location>
</feature>
<dbReference type="PROSITE" id="PS00571">
    <property type="entry name" value="AMIDASES"/>
    <property type="match status" value="1"/>
</dbReference>
<dbReference type="Proteomes" id="UP001358417">
    <property type="component" value="Unassembled WGS sequence"/>
</dbReference>
<dbReference type="RefSeq" id="XP_064702513.1">
    <property type="nucleotide sequence ID" value="XM_064850847.1"/>
</dbReference>
<dbReference type="Gene3D" id="3.90.1300.10">
    <property type="entry name" value="Amidase signature (AS) domain"/>
    <property type="match status" value="1"/>
</dbReference>
<dbReference type="PANTHER" id="PTHR46072">
    <property type="entry name" value="AMIDASE-RELATED-RELATED"/>
    <property type="match status" value="1"/>
</dbReference>
<keyword evidence="10" id="KW-1185">Reference proteome</keyword>
<evidence type="ECO:0000313" key="10">
    <source>
        <dbReference type="Proteomes" id="UP001358417"/>
    </source>
</evidence>
<organism evidence="9 10">
    <name type="scientific">Exophiala bonariae</name>
    <dbReference type="NCBI Taxonomy" id="1690606"/>
    <lineage>
        <taxon>Eukaryota</taxon>
        <taxon>Fungi</taxon>
        <taxon>Dikarya</taxon>
        <taxon>Ascomycota</taxon>
        <taxon>Pezizomycotina</taxon>
        <taxon>Eurotiomycetes</taxon>
        <taxon>Chaetothyriomycetidae</taxon>
        <taxon>Chaetothyriales</taxon>
        <taxon>Herpotrichiellaceae</taxon>
        <taxon>Exophiala</taxon>
    </lineage>
</organism>
<sequence length="586" mass="64088">MPPRGVKNKKRKKRTWDEIGQEAHAHRDASVDEVRPSLPQLPATLPKDVTGVPETLLDEFENRITQEPPERLVEMLAKGEVTATAATNAFLRRAAIAQELTNCITELLPQRALARAAYLDTYYTTHKRPIGPLHGLPISVKEHLGMKSLRLHAGYSAWWDNIASDDAHVLKILWNAGAVFYVRTTEPQSMMHLETDSVLYGVTVCPFNTALSAGGSSGGEGALLGLRGSCLGVGTDVGGSIRNPAALNGLYGLKPTGFRIPTDGWSSIAAGADNVISCIGPLSTSLAGLSLFMRVVITAKPWLVEPAMIPLPWTPQAHAITATTKLRIGVMLHDDIVLPHPPITRALTLLSEKLAAVPNVTVVPWKAHVHDEAWAILSSLYYPDGGRGDAEILAQTDEPWRPLTEWIIKENPCVKDLSPAELGYWLEEREEYRREYAARWNATGSGFGMGSRPGIGSRPDGPGVDGDGGDDTVDVILCPVGPGVANRHNTAKYWGYTAVWNLLDYPAAVFPVDKVDARVDVVYSRPRASFMSGADEQAWRLYDDAQEFHGLPVSLQLVSRRFEDEKVLAVLDYIHRVVELPFCGKI</sequence>
<feature type="compositionally biased region" description="Basic and acidic residues" evidence="7">
    <location>
        <begin position="15"/>
        <end position="35"/>
    </location>
</feature>
<accession>A0AAV9N078</accession>
<name>A0AAV9N078_9EURO</name>
<evidence type="ECO:0000256" key="6">
    <source>
        <dbReference type="PIRSR" id="PIRSR001221-2"/>
    </source>
</evidence>
<dbReference type="InterPro" id="IPR036928">
    <property type="entry name" value="AS_sf"/>
</dbReference>
<comment type="catalytic activity">
    <reaction evidence="1">
        <text>a monocarboxylic acid amide + H2O = a monocarboxylate + NH4(+)</text>
        <dbReference type="Rhea" id="RHEA:12020"/>
        <dbReference type="ChEBI" id="CHEBI:15377"/>
        <dbReference type="ChEBI" id="CHEBI:28938"/>
        <dbReference type="ChEBI" id="CHEBI:35757"/>
        <dbReference type="ChEBI" id="CHEBI:83628"/>
        <dbReference type="EC" id="3.5.1.4"/>
    </reaction>
</comment>
<evidence type="ECO:0000256" key="2">
    <source>
        <dbReference type="ARBA" id="ARBA00009199"/>
    </source>
</evidence>
<feature type="binding site" evidence="6">
    <location>
        <begin position="237"/>
        <end position="240"/>
    </location>
    <ligand>
        <name>substrate</name>
    </ligand>
</feature>
<evidence type="ECO:0000259" key="8">
    <source>
        <dbReference type="Pfam" id="PF01425"/>
    </source>
</evidence>
<dbReference type="InterPro" id="IPR023631">
    <property type="entry name" value="Amidase_dom"/>
</dbReference>
<dbReference type="AlphaFoldDB" id="A0AAV9N078"/>
<evidence type="ECO:0000256" key="4">
    <source>
        <dbReference type="ARBA" id="ARBA00022801"/>
    </source>
</evidence>
<dbReference type="EC" id="3.5.1.4" evidence="3"/>
<dbReference type="PANTHER" id="PTHR46072:SF4">
    <property type="entry name" value="AMIDASE C550.07-RELATED"/>
    <property type="match status" value="1"/>
</dbReference>
<feature type="region of interest" description="Disordered" evidence="7">
    <location>
        <begin position="1"/>
        <end position="47"/>
    </location>
</feature>
<comment type="similarity">
    <text evidence="2">Belongs to the amidase family.</text>
</comment>
<protein>
    <recommendedName>
        <fullName evidence="3">amidase</fullName>
        <ecNumber evidence="3">3.5.1.4</ecNumber>
    </recommendedName>
</protein>
<dbReference type="InterPro" id="IPR020556">
    <property type="entry name" value="Amidase_CS"/>
</dbReference>
<reference evidence="9 10" key="1">
    <citation type="submission" date="2023-08" db="EMBL/GenBank/DDBJ databases">
        <title>Black Yeasts Isolated from many extreme environments.</title>
        <authorList>
            <person name="Coleine C."/>
            <person name="Stajich J.E."/>
            <person name="Selbmann L."/>
        </authorList>
    </citation>
    <scope>NUCLEOTIDE SEQUENCE [LARGE SCALE GENOMIC DNA]</scope>
    <source>
        <strain evidence="9 10">CCFEE 5792</strain>
    </source>
</reference>
<dbReference type="SUPFAM" id="SSF75304">
    <property type="entry name" value="Amidase signature (AS) enzymes"/>
    <property type="match status" value="1"/>
</dbReference>
<feature type="compositionally biased region" description="Basic residues" evidence="7">
    <location>
        <begin position="1"/>
        <end position="14"/>
    </location>
</feature>
<dbReference type="PIRSF" id="PIRSF001221">
    <property type="entry name" value="Amidase_fungi"/>
    <property type="match status" value="1"/>
</dbReference>
<comment type="caution">
    <text evidence="9">The sequence shown here is derived from an EMBL/GenBank/DDBJ whole genome shotgun (WGS) entry which is preliminary data.</text>
</comment>
<feature type="active site" description="Acyl-ester intermediate" evidence="5">
    <location>
        <position position="240"/>
    </location>
</feature>
<feature type="domain" description="Amidase" evidence="8">
    <location>
        <begin position="86"/>
        <end position="568"/>
    </location>
</feature>
<dbReference type="GeneID" id="89975460"/>